<accession>A0A0E2B5V3</accession>
<dbReference type="Proteomes" id="UP000006253">
    <property type="component" value="Unassembled WGS sequence"/>
</dbReference>
<reference evidence="1 2" key="1">
    <citation type="submission" date="2012-10" db="EMBL/GenBank/DDBJ databases">
        <authorList>
            <person name="Harkins D.M."/>
            <person name="Durkin A.S."/>
            <person name="Brinkac L.M."/>
            <person name="Selengut J.D."/>
            <person name="Sanka R."/>
            <person name="DePew J."/>
            <person name="Purushe J."/>
            <person name="Peacock S.J."/>
            <person name="Thaipadungpanit J."/>
            <person name="Wuthiekanun V.W."/>
            <person name="Day N.P."/>
            <person name="Vinetz J.M."/>
            <person name="Sutton G.G."/>
            <person name="Nelson W.C."/>
            <person name="Fouts D.E."/>
        </authorList>
    </citation>
    <scope>NUCLEOTIDE SEQUENCE [LARGE SCALE GENOMIC DNA]</scope>
    <source>
        <strain evidence="1 2">H1</strain>
    </source>
</reference>
<protein>
    <submittedName>
        <fullName evidence="1">Uncharacterized protein</fullName>
    </submittedName>
</protein>
<dbReference type="EMBL" id="AHMY02000033">
    <property type="protein sequence ID" value="EKO16233.1"/>
    <property type="molecule type" value="Genomic_DNA"/>
</dbReference>
<comment type="caution">
    <text evidence="1">The sequence shown here is derived from an EMBL/GenBank/DDBJ whole genome shotgun (WGS) entry which is preliminary data.</text>
</comment>
<gene>
    <name evidence="1" type="ORF">LEP1GSC081_3915</name>
</gene>
<name>A0A0E2B5V3_9LEPT</name>
<organism evidence="1 2">
    <name type="scientific">Leptospira kirschneri str. H1</name>
    <dbReference type="NCBI Taxonomy" id="1049966"/>
    <lineage>
        <taxon>Bacteria</taxon>
        <taxon>Pseudomonadati</taxon>
        <taxon>Spirochaetota</taxon>
        <taxon>Spirochaetia</taxon>
        <taxon>Leptospirales</taxon>
        <taxon>Leptospiraceae</taxon>
        <taxon>Leptospira</taxon>
    </lineage>
</organism>
<evidence type="ECO:0000313" key="2">
    <source>
        <dbReference type="Proteomes" id="UP000006253"/>
    </source>
</evidence>
<dbReference type="AlphaFoldDB" id="A0A0E2B5V3"/>
<sequence>MNYKIFNNSNLYKNESGFIQGKNSNIPLTKNASKKFKTINSLQF</sequence>
<proteinExistence type="predicted"/>
<evidence type="ECO:0000313" key="1">
    <source>
        <dbReference type="EMBL" id="EKO16233.1"/>
    </source>
</evidence>